<sequence length="299" mass="36143">MKQIFFLLFSFITLALVAQNKRDKAIHNTIYPLFYENYEQAKAEILKLEESYGYETNLKYLLINRSFEENDMEFFKTELTTLVRDYGFNLAYEPETKIYYEAITIGALAVWFKTMYLKNHVIWLDNNFLKQADLNQLNALNYKTRMFNKVRYEIDQKITVDSIQKEQQKKVFEDLAFSNLAELYALTRKLDIYPTGKNFALIQNDFSILEYQNFGIERNFEKSWMLFEPFYKKAYLKHALDYIIYKNYDNYSFIHYKNQRYGLISIFDIPEIYQEDLFSIPTRDQEFSNNVKAEFNWEK</sequence>
<dbReference type="EMBL" id="VSKK01000001">
    <property type="protein sequence ID" value="TYB79678.1"/>
    <property type="molecule type" value="Genomic_DNA"/>
</dbReference>
<dbReference type="AlphaFoldDB" id="A0A5D0RG48"/>
<name>A0A5D0RG48_9FLAO</name>
<keyword evidence="2" id="KW-1185">Reference proteome</keyword>
<dbReference type="OrthoDB" id="1342114at2"/>
<reference evidence="1 2" key="1">
    <citation type="submission" date="2019-08" db="EMBL/GenBank/DDBJ databases">
        <title>Genomes of Antarctic Bizionia species.</title>
        <authorList>
            <person name="Bowman J.P."/>
        </authorList>
    </citation>
    <scope>NUCLEOTIDE SEQUENCE [LARGE SCALE GENOMIC DNA]</scope>
    <source>
        <strain evidence="1 2">ADA-4</strain>
    </source>
</reference>
<evidence type="ECO:0000313" key="2">
    <source>
        <dbReference type="Proteomes" id="UP000323720"/>
    </source>
</evidence>
<evidence type="ECO:0000313" key="1">
    <source>
        <dbReference type="EMBL" id="TYB79678.1"/>
    </source>
</evidence>
<protein>
    <submittedName>
        <fullName evidence="1">Uncharacterized protein</fullName>
    </submittedName>
</protein>
<dbReference type="Proteomes" id="UP000323720">
    <property type="component" value="Unassembled WGS sequence"/>
</dbReference>
<gene>
    <name evidence="1" type="ORF">ES674_07985</name>
</gene>
<accession>A0A5D0RG48</accession>
<dbReference type="RefSeq" id="WP_148403411.1">
    <property type="nucleotide sequence ID" value="NZ_VSKK01000001.1"/>
</dbReference>
<proteinExistence type="predicted"/>
<organism evidence="1 2">
    <name type="scientific">Bizionia myxarmorum</name>
    <dbReference type="NCBI Taxonomy" id="291186"/>
    <lineage>
        <taxon>Bacteria</taxon>
        <taxon>Pseudomonadati</taxon>
        <taxon>Bacteroidota</taxon>
        <taxon>Flavobacteriia</taxon>
        <taxon>Flavobacteriales</taxon>
        <taxon>Flavobacteriaceae</taxon>
        <taxon>Bizionia</taxon>
    </lineage>
</organism>
<comment type="caution">
    <text evidence="1">The sequence shown here is derived from an EMBL/GenBank/DDBJ whole genome shotgun (WGS) entry which is preliminary data.</text>
</comment>